<evidence type="ECO:0000313" key="1">
    <source>
        <dbReference type="EMBL" id="QTE48578.1"/>
    </source>
</evidence>
<proteinExistence type="predicted"/>
<dbReference type="EMBL" id="CP071880">
    <property type="protein sequence ID" value="QTE48578.1"/>
    <property type="molecule type" value="Genomic_DNA"/>
</dbReference>
<organism evidence="1 2">
    <name type="scientific">Mucilaginibacter rubeus</name>
    <dbReference type="NCBI Taxonomy" id="2027860"/>
    <lineage>
        <taxon>Bacteria</taxon>
        <taxon>Pseudomonadati</taxon>
        <taxon>Bacteroidota</taxon>
        <taxon>Sphingobacteriia</taxon>
        <taxon>Sphingobacteriales</taxon>
        <taxon>Sphingobacteriaceae</taxon>
        <taxon>Mucilaginibacter</taxon>
    </lineage>
</organism>
<dbReference type="Pfam" id="PF24389">
    <property type="entry name" value="ORC-CDC6-like"/>
    <property type="match status" value="1"/>
</dbReference>
<sequence>MKKFIDLNLGFNDAENFKERQSKELLVRYFIKTDELYSILKPNNYFLIGDKGTGKTAYSLFLSNLEFKNTHSHLNYIRETEYVKFIKLKAEKHLTLPSWREYAALAKSVAYS</sequence>
<dbReference type="RefSeq" id="WP_208057599.1">
    <property type="nucleotide sequence ID" value="NZ_CP043451.1"/>
</dbReference>
<dbReference type="InterPro" id="IPR056955">
    <property type="entry name" value="ORC-CDC6-like"/>
</dbReference>
<name>A0ABX7U7K7_9SPHI</name>
<dbReference type="Proteomes" id="UP000663940">
    <property type="component" value="Chromosome"/>
</dbReference>
<reference evidence="1 2" key="1">
    <citation type="submission" date="2021-03" db="EMBL/GenBank/DDBJ databases">
        <title>Mucilaginibacter strains isolated from gold and copper mining confer multi heavy-metal resistance.</title>
        <authorList>
            <person name="Li Y."/>
        </authorList>
    </citation>
    <scope>NUCLEOTIDE SEQUENCE [LARGE SCALE GENOMIC DNA]</scope>
    <source>
        <strain evidence="1 2">P2-4</strain>
    </source>
</reference>
<keyword evidence="2" id="KW-1185">Reference proteome</keyword>
<evidence type="ECO:0000313" key="2">
    <source>
        <dbReference type="Proteomes" id="UP000663940"/>
    </source>
</evidence>
<protein>
    <submittedName>
        <fullName evidence="1">Uncharacterized protein</fullName>
    </submittedName>
</protein>
<gene>
    <name evidence="1" type="ORF">J3L21_23985</name>
</gene>
<accession>A0ABX7U7K7</accession>